<dbReference type="GO" id="GO:0005918">
    <property type="term" value="C:septate junction"/>
    <property type="evidence" value="ECO:0007669"/>
    <property type="project" value="TreeGrafter"/>
</dbReference>
<keyword evidence="2 5" id="KW-0812">Transmembrane</keyword>
<evidence type="ECO:0000313" key="6">
    <source>
        <dbReference type="EMBL" id="KAF8792255.1"/>
    </source>
</evidence>
<dbReference type="Proteomes" id="UP000807504">
    <property type="component" value="Unassembled WGS sequence"/>
</dbReference>
<evidence type="ECO:0000313" key="7">
    <source>
        <dbReference type="Proteomes" id="UP000807504"/>
    </source>
</evidence>
<reference evidence="6" key="1">
    <citation type="journal article" date="2020" name="bioRxiv">
        <title>Chromosome-level reference genome of the European wasp spider Argiope bruennichi: a resource for studies on range expansion and evolutionary adaptation.</title>
        <authorList>
            <person name="Sheffer M.M."/>
            <person name="Hoppe A."/>
            <person name="Krehenwinkel H."/>
            <person name="Uhl G."/>
            <person name="Kuss A.W."/>
            <person name="Jensen L."/>
            <person name="Jensen C."/>
            <person name="Gillespie R.G."/>
            <person name="Hoff K.J."/>
            <person name="Prost S."/>
        </authorList>
    </citation>
    <scope>NUCLEOTIDE SEQUENCE</scope>
</reference>
<comment type="subcellular location">
    <subcellularLocation>
        <location evidence="1">Membrane</location>
        <topology evidence="1">Multi-pass membrane protein</topology>
    </subcellularLocation>
</comment>
<evidence type="ECO:0000256" key="1">
    <source>
        <dbReference type="ARBA" id="ARBA00004141"/>
    </source>
</evidence>
<dbReference type="GO" id="GO:0035151">
    <property type="term" value="P:regulation of tube size, open tracheal system"/>
    <property type="evidence" value="ECO:0007669"/>
    <property type="project" value="TreeGrafter"/>
</dbReference>
<keyword evidence="7" id="KW-1185">Reference proteome</keyword>
<feature type="transmembrane region" description="Helical" evidence="5">
    <location>
        <begin position="301"/>
        <end position="324"/>
    </location>
</feature>
<keyword evidence="4 5" id="KW-0472">Membrane</keyword>
<reference evidence="6" key="2">
    <citation type="submission" date="2020-06" db="EMBL/GenBank/DDBJ databases">
        <authorList>
            <person name="Sheffer M."/>
        </authorList>
    </citation>
    <scope>NUCLEOTIDE SEQUENCE</scope>
</reference>
<dbReference type="GO" id="GO:0016020">
    <property type="term" value="C:membrane"/>
    <property type="evidence" value="ECO:0007669"/>
    <property type="project" value="UniProtKB-SubCell"/>
</dbReference>
<dbReference type="PANTHER" id="PTHR21284:SF6">
    <property type="entry name" value="SINUOUS"/>
    <property type="match status" value="1"/>
</dbReference>
<evidence type="ECO:0000256" key="5">
    <source>
        <dbReference type="SAM" id="Phobius"/>
    </source>
</evidence>
<dbReference type="Gene3D" id="1.20.140.150">
    <property type="match status" value="2"/>
</dbReference>
<accession>A0A8T0FPJ2</accession>
<dbReference type="PANTHER" id="PTHR21284">
    <property type="entry name" value="EG:80H7.2 PROTEIN"/>
    <property type="match status" value="1"/>
</dbReference>
<sequence length="389" mass="44131">MARFKSSSVRIAANGFAAFCFAAIFIAFVTPYWLNSDRRHYGAVFVRLGLWETCFRSFHDPSDLALRKYYAGCRWILTDEYQKLRGFIEQPFFITVQVFFTFGFTALLVSCILILAAHLCISPEKDVFFVRIIAVLTLVAAICCTLAIIVFGVHGDGRDWMPDPDHNYLSWSFALGVVGSFFTFISSILFFIEASCISLIVALSSPRWLESEPESKSNFVRLGLWSVCFRDYQHPSLKFDGVFNGCYSLHGQKSKSIRNWLHPGWFVFVQCLTTSSTLLCTLCVGILVFMHFQTEIEIKIFISTFVFVFEALSALSAFLAVSVFGAMCFERSWIQYPKYNSLSLGYVFAVIGALSLGVGACLLLAQTFRMRRFLYRNSTVMYHIPVPNP</sequence>
<feature type="transmembrane region" description="Helical" evidence="5">
    <location>
        <begin position="173"/>
        <end position="203"/>
    </location>
</feature>
<feature type="transmembrane region" description="Helical" evidence="5">
    <location>
        <begin position="128"/>
        <end position="153"/>
    </location>
</feature>
<dbReference type="Pfam" id="PF13903">
    <property type="entry name" value="Claudin_2"/>
    <property type="match status" value="2"/>
</dbReference>
<feature type="transmembrane region" description="Helical" evidence="5">
    <location>
        <begin position="265"/>
        <end position="289"/>
    </location>
</feature>
<evidence type="ECO:0000256" key="3">
    <source>
        <dbReference type="ARBA" id="ARBA00022989"/>
    </source>
</evidence>
<dbReference type="EMBL" id="JABXBU010000003">
    <property type="protein sequence ID" value="KAF8792255.1"/>
    <property type="molecule type" value="Genomic_DNA"/>
</dbReference>
<evidence type="ECO:0000256" key="2">
    <source>
        <dbReference type="ARBA" id="ARBA00022692"/>
    </source>
</evidence>
<protein>
    <submittedName>
        <fullName evidence="6">Uncharacterized protein</fullName>
    </submittedName>
</protein>
<organism evidence="6 7">
    <name type="scientific">Argiope bruennichi</name>
    <name type="common">Wasp spider</name>
    <name type="synonym">Aranea bruennichi</name>
    <dbReference type="NCBI Taxonomy" id="94029"/>
    <lineage>
        <taxon>Eukaryota</taxon>
        <taxon>Metazoa</taxon>
        <taxon>Ecdysozoa</taxon>
        <taxon>Arthropoda</taxon>
        <taxon>Chelicerata</taxon>
        <taxon>Arachnida</taxon>
        <taxon>Araneae</taxon>
        <taxon>Araneomorphae</taxon>
        <taxon>Entelegynae</taxon>
        <taxon>Araneoidea</taxon>
        <taxon>Araneidae</taxon>
        <taxon>Argiope</taxon>
    </lineage>
</organism>
<feature type="transmembrane region" description="Helical" evidence="5">
    <location>
        <begin position="12"/>
        <end position="34"/>
    </location>
</feature>
<dbReference type="AlphaFoldDB" id="A0A8T0FPJ2"/>
<evidence type="ECO:0000256" key="4">
    <source>
        <dbReference type="ARBA" id="ARBA00023136"/>
    </source>
</evidence>
<name>A0A8T0FPJ2_ARGBR</name>
<proteinExistence type="predicted"/>
<feature type="transmembrane region" description="Helical" evidence="5">
    <location>
        <begin position="344"/>
        <end position="365"/>
    </location>
</feature>
<dbReference type="GO" id="GO:0019991">
    <property type="term" value="P:septate junction assembly"/>
    <property type="evidence" value="ECO:0007669"/>
    <property type="project" value="TreeGrafter"/>
</dbReference>
<feature type="transmembrane region" description="Helical" evidence="5">
    <location>
        <begin position="92"/>
        <end position="116"/>
    </location>
</feature>
<comment type="caution">
    <text evidence="6">The sequence shown here is derived from an EMBL/GenBank/DDBJ whole genome shotgun (WGS) entry which is preliminary data.</text>
</comment>
<dbReference type="InterPro" id="IPR004031">
    <property type="entry name" value="PMP22/EMP/MP20/Claudin"/>
</dbReference>
<gene>
    <name evidence="6" type="ORF">HNY73_003875</name>
</gene>
<keyword evidence="3 5" id="KW-1133">Transmembrane helix</keyword>